<accession>A0ABR5J280</accession>
<name>A0ABR5J280_9ACTN</name>
<evidence type="ECO:0008006" key="5">
    <source>
        <dbReference type="Google" id="ProtNLM"/>
    </source>
</evidence>
<gene>
    <name evidence="3" type="ORF">ADK38_24970</name>
</gene>
<dbReference type="PANTHER" id="PTHR43003:SF13">
    <property type="entry name" value="DNA-3-METHYLADENINE GLYCOSYLASE 2"/>
    <property type="match status" value="1"/>
</dbReference>
<evidence type="ECO:0000313" key="3">
    <source>
        <dbReference type="EMBL" id="KOG87522.1"/>
    </source>
</evidence>
<reference evidence="3 4" key="1">
    <citation type="submission" date="2015-07" db="EMBL/GenBank/DDBJ databases">
        <authorList>
            <person name="Ju K.-S."/>
            <person name="Doroghazi J.R."/>
            <person name="Metcalf W.W."/>
        </authorList>
    </citation>
    <scope>NUCLEOTIDE SEQUENCE [LARGE SCALE GENOMIC DNA]</scope>
    <source>
        <strain evidence="3 4">NRRL B-3589</strain>
    </source>
</reference>
<evidence type="ECO:0000256" key="1">
    <source>
        <dbReference type="ARBA" id="ARBA00022763"/>
    </source>
</evidence>
<evidence type="ECO:0000313" key="4">
    <source>
        <dbReference type="Proteomes" id="UP000037020"/>
    </source>
</evidence>
<evidence type="ECO:0000256" key="2">
    <source>
        <dbReference type="ARBA" id="ARBA00023204"/>
    </source>
</evidence>
<comment type="caution">
    <text evidence="3">The sequence shown here is derived from an EMBL/GenBank/DDBJ whole genome shotgun (WGS) entry which is preliminary data.</text>
</comment>
<dbReference type="SUPFAM" id="SSF48150">
    <property type="entry name" value="DNA-glycosylase"/>
    <property type="match status" value="1"/>
</dbReference>
<dbReference type="Gene3D" id="1.10.1670.40">
    <property type="match status" value="1"/>
</dbReference>
<dbReference type="PANTHER" id="PTHR43003">
    <property type="entry name" value="DNA-3-METHYLADENINE GLYCOSYLASE"/>
    <property type="match status" value="1"/>
</dbReference>
<dbReference type="InterPro" id="IPR011257">
    <property type="entry name" value="DNA_glycosylase"/>
</dbReference>
<protein>
    <recommendedName>
        <fullName evidence="5">DNA-3-methyladenine glycosylase</fullName>
    </recommendedName>
</protein>
<dbReference type="EMBL" id="LGUT01002182">
    <property type="protein sequence ID" value="KOG87522.1"/>
    <property type="molecule type" value="Genomic_DNA"/>
</dbReference>
<keyword evidence="4" id="KW-1185">Reference proteome</keyword>
<keyword evidence="1" id="KW-0227">DNA damage</keyword>
<proteinExistence type="predicted"/>
<dbReference type="Proteomes" id="UP000037020">
    <property type="component" value="Unassembled WGS sequence"/>
</dbReference>
<feature type="non-terminal residue" evidence="3">
    <location>
        <position position="1"/>
    </location>
</feature>
<sequence>RAFLDATPGIGPWTTEIVAMRALGDPDAFVPTDLGVRRAAVELGLPATPAALTRHAAAWRPWRAYAVQYLWSADDHAINHLPAG</sequence>
<keyword evidence="2" id="KW-0234">DNA repair</keyword>
<dbReference type="InterPro" id="IPR051912">
    <property type="entry name" value="Alkylbase_DNA_Glycosylase/TA"/>
</dbReference>
<organism evidence="3 4">
    <name type="scientific">Streptomyces varsoviensis</name>
    <dbReference type="NCBI Taxonomy" id="67373"/>
    <lineage>
        <taxon>Bacteria</taxon>
        <taxon>Bacillati</taxon>
        <taxon>Actinomycetota</taxon>
        <taxon>Actinomycetes</taxon>
        <taxon>Kitasatosporales</taxon>
        <taxon>Streptomycetaceae</taxon>
        <taxon>Streptomyces</taxon>
    </lineage>
</organism>